<proteinExistence type="predicted"/>
<dbReference type="OrthoDB" id="2162994at2759"/>
<dbReference type="STRING" id="747725.A0A168I2Q0"/>
<dbReference type="InterPro" id="IPR051140">
    <property type="entry name" value="GATA_TF"/>
</dbReference>
<dbReference type="SMART" id="SM00401">
    <property type="entry name" value="ZnF_GATA"/>
    <property type="match status" value="1"/>
</dbReference>
<dbReference type="PROSITE" id="PS50114">
    <property type="entry name" value="GATA_ZN_FINGER_2"/>
    <property type="match status" value="1"/>
</dbReference>
<evidence type="ECO:0000313" key="8">
    <source>
        <dbReference type="Proteomes" id="UP000077051"/>
    </source>
</evidence>
<keyword evidence="1" id="KW-0479">Metal-binding</keyword>
<keyword evidence="2 4" id="KW-0863">Zinc-finger</keyword>
<feature type="compositionally biased region" description="Low complexity" evidence="5">
    <location>
        <begin position="391"/>
        <end position="409"/>
    </location>
</feature>
<evidence type="ECO:0000256" key="4">
    <source>
        <dbReference type="PROSITE-ProRule" id="PRU00094"/>
    </source>
</evidence>
<dbReference type="AlphaFoldDB" id="A0A168I2Q0"/>
<dbReference type="Proteomes" id="UP000077051">
    <property type="component" value="Unassembled WGS sequence"/>
</dbReference>
<dbReference type="InterPro" id="IPR000679">
    <property type="entry name" value="Znf_GATA"/>
</dbReference>
<accession>A0A168I2Q0</accession>
<dbReference type="PANTHER" id="PTHR45658">
    <property type="entry name" value="GATA TRANSCRIPTION FACTOR"/>
    <property type="match status" value="1"/>
</dbReference>
<dbReference type="GO" id="GO:0043565">
    <property type="term" value="F:sequence-specific DNA binding"/>
    <property type="evidence" value="ECO:0007669"/>
    <property type="project" value="InterPro"/>
</dbReference>
<protein>
    <submittedName>
        <fullName evidence="7">GATA-type zinc finger transcription factor</fullName>
    </submittedName>
</protein>
<dbReference type="PANTHER" id="PTHR45658:SF18">
    <property type="entry name" value="PROTEIN GAT2"/>
    <property type="match status" value="1"/>
</dbReference>
<dbReference type="VEuPathDB" id="FungiDB:MUCCIDRAFT_114666"/>
<evidence type="ECO:0000256" key="1">
    <source>
        <dbReference type="ARBA" id="ARBA00022723"/>
    </source>
</evidence>
<dbReference type="InterPro" id="IPR013088">
    <property type="entry name" value="Znf_NHR/GATA"/>
</dbReference>
<sequence>MACHVLSKNSSLSSDYQDWNIIDLVIYTATDDTVLAFFHNTDFGSCQFNDTPIASNPSCTARSDKACFDYEDALRLIQVLRLIQKTPITQMTEDQQLVSPIRIFQIIDSTTLKPLFVWPQLYSFVDMVQSLAKEIALKEFKSPSNEPSPNIAAATEDVSCTRHFYANSKIELFVTKRACEFQRILIPYGNILFESIQVTPLPTVAMTTSLGRPHTGMYMNSLAVCFDLQRVLKPDDEKEEVDRRQPSLLQQIHTNDRRPTIPADPGPRQGHLSQAHFVGTQSSIATASPIYSPSLHLRKFRIQQQQQHPQHDVAGRRRNLSCSSTEKKRRTDAFHGPVTTTTLPENVKTCTRCHTSNSPEWRRGPDGHKTLCNACGLRYSRFRSKQWRTATTNSSTSPPDNNSSFSSIK</sequence>
<feature type="region of interest" description="Disordered" evidence="5">
    <location>
        <begin position="387"/>
        <end position="409"/>
    </location>
</feature>
<feature type="region of interest" description="Disordered" evidence="5">
    <location>
        <begin position="302"/>
        <end position="339"/>
    </location>
</feature>
<evidence type="ECO:0000256" key="2">
    <source>
        <dbReference type="ARBA" id="ARBA00022771"/>
    </source>
</evidence>
<evidence type="ECO:0000256" key="5">
    <source>
        <dbReference type="SAM" id="MobiDB-lite"/>
    </source>
</evidence>
<dbReference type="Pfam" id="PF00320">
    <property type="entry name" value="GATA"/>
    <property type="match status" value="1"/>
</dbReference>
<evidence type="ECO:0000313" key="7">
    <source>
        <dbReference type="EMBL" id="OAC99480.1"/>
    </source>
</evidence>
<dbReference type="Gene3D" id="3.30.50.10">
    <property type="entry name" value="Erythroid Transcription Factor GATA-1, subunit A"/>
    <property type="match status" value="1"/>
</dbReference>
<feature type="domain" description="GATA-type" evidence="6">
    <location>
        <begin position="344"/>
        <end position="379"/>
    </location>
</feature>
<dbReference type="GO" id="GO:0008270">
    <property type="term" value="F:zinc ion binding"/>
    <property type="evidence" value="ECO:0007669"/>
    <property type="project" value="UniProtKB-KW"/>
</dbReference>
<dbReference type="GO" id="GO:0006355">
    <property type="term" value="P:regulation of DNA-templated transcription"/>
    <property type="evidence" value="ECO:0007669"/>
    <property type="project" value="InterPro"/>
</dbReference>
<comment type="caution">
    <text evidence="7">The sequence shown here is derived from an EMBL/GenBank/DDBJ whole genome shotgun (WGS) entry which is preliminary data.</text>
</comment>
<dbReference type="SUPFAM" id="SSF57716">
    <property type="entry name" value="Glucocorticoid receptor-like (DNA-binding domain)"/>
    <property type="match status" value="1"/>
</dbReference>
<evidence type="ECO:0000259" key="6">
    <source>
        <dbReference type="PROSITE" id="PS50114"/>
    </source>
</evidence>
<reference evidence="7 8" key="1">
    <citation type="submission" date="2015-06" db="EMBL/GenBank/DDBJ databases">
        <title>Expansion of signal transduction pathways in fungi by whole-genome duplication.</title>
        <authorList>
            <consortium name="DOE Joint Genome Institute"/>
            <person name="Corrochano L.M."/>
            <person name="Kuo A."/>
            <person name="Marcet-Houben M."/>
            <person name="Polaino S."/>
            <person name="Salamov A."/>
            <person name="Villalobos J.M."/>
            <person name="Alvarez M.I."/>
            <person name="Avalos J."/>
            <person name="Benito E.P."/>
            <person name="Benoit I."/>
            <person name="Burger G."/>
            <person name="Camino L.P."/>
            <person name="Canovas D."/>
            <person name="Cerda-Olmedo E."/>
            <person name="Cheng J.-F."/>
            <person name="Dominguez A."/>
            <person name="Elias M."/>
            <person name="Eslava A.P."/>
            <person name="Glaser F."/>
            <person name="Grimwood J."/>
            <person name="Gutierrez G."/>
            <person name="Heitman J."/>
            <person name="Henrissat B."/>
            <person name="Iturriaga E.A."/>
            <person name="Lang B.F."/>
            <person name="Lavin J.L."/>
            <person name="Lee S."/>
            <person name="Li W."/>
            <person name="Lindquist E."/>
            <person name="Lopez-Garcia S."/>
            <person name="Luque E.M."/>
            <person name="Marcos A.T."/>
            <person name="Martin J."/>
            <person name="Mccluskey K."/>
            <person name="Medina H.R."/>
            <person name="Miralles-Duran A."/>
            <person name="Miyazaki A."/>
            <person name="Munoz-Torres E."/>
            <person name="Oguiza J.A."/>
            <person name="Ohm R."/>
            <person name="Olmedo M."/>
            <person name="Orejas M."/>
            <person name="Ortiz-Castellanos L."/>
            <person name="Pisabarro A.G."/>
            <person name="Rodriguez-Romero J."/>
            <person name="Ruiz-Herrera J."/>
            <person name="Ruiz-Vazquez R."/>
            <person name="Sanz C."/>
            <person name="Schackwitz W."/>
            <person name="Schmutz J."/>
            <person name="Shahriari M."/>
            <person name="Shelest E."/>
            <person name="Silva-Franco F."/>
            <person name="Soanes D."/>
            <person name="Syed K."/>
            <person name="Tagua V.G."/>
            <person name="Talbot N.J."/>
            <person name="Thon M."/>
            <person name="De Vries R.P."/>
            <person name="Wiebenga A."/>
            <person name="Yadav J.S."/>
            <person name="Braun E.L."/>
            <person name="Baker S."/>
            <person name="Garre V."/>
            <person name="Horwitz B."/>
            <person name="Torres-Martinez S."/>
            <person name="Idnurm A."/>
            <person name="Herrera-Estrella A."/>
            <person name="Gabaldon T."/>
            <person name="Grigoriev I.V."/>
        </authorList>
    </citation>
    <scope>NUCLEOTIDE SEQUENCE [LARGE SCALE GENOMIC DNA]</scope>
    <source>
        <strain evidence="7 8">CBS 277.49</strain>
    </source>
</reference>
<keyword evidence="8" id="KW-1185">Reference proteome</keyword>
<name>A0A168I2Q0_MUCCL</name>
<keyword evidence="3" id="KW-0862">Zinc</keyword>
<organism evidence="7 8">
    <name type="scientific">Mucor lusitanicus CBS 277.49</name>
    <dbReference type="NCBI Taxonomy" id="747725"/>
    <lineage>
        <taxon>Eukaryota</taxon>
        <taxon>Fungi</taxon>
        <taxon>Fungi incertae sedis</taxon>
        <taxon>Mucoromycota</taxon>
        <taxon>Mucoromycotina</taxon>
        <taxon>Mucoromycetes</taxon>
        <taxon>Mucorales</taxon>
        <taxon>Mucorineae</taxon>
        <taxon>Mucoraceae</taxon>
        <taxon>Mucor</taxon>
    </lineage>
</organism>
<dbReference type="CDD" id="cd00202">
    <property type="entry name" value="ZnF_GATA"/>
    <property type="match status" value="1"/>
</dbReference>
<evidence type="ECO:0000256" key="3">
    <source>
        <dbReference type="ARBA" id="ARBA00022833"/>
    </source>
</evidence>
<gene>
    <name evidence="7" type="ORF">MUCCIDRAFT_114666</name>
</gene>
<dbReference type="EMBL" id="AMYB01000008">
    <property type="protein sequence ID" value="OAC99480.1"/>
    <property type="molecule type" value="Genomic_DNA"/>
</dbReference>